<name>A0AAD7TBN7_9TELE</name>
<reference evidence="2" key="1">
    <citation type="journal article" date="2023" name="Science">
        <title>Genome structures resolve the early diversification of teleost fishes.</title>
        <authorList>
            <person name="Parey E."/>
            <person name="Louis A."/>
            <person name="Montfort J."/>
            <person name="Bouchez O."/>
            <person name="Roques C."/>
            <person name="Iampietro C."/>
            <person name="Lluch J."/>
            <person name="Castinel A."/>
            <person name="Donnadieu C."/>
            <person name="Desvignes T."/>
            <person name="Floi Bucao C."/>
            <person name="Jouanno E."/>
            <person name="Wen M."/>
            <person name="Mejri S."/>
            <person name="Dirks R."/>
            <person name="Jansen H."/>
            <person name="Henkel C."/>
            <person name="Chen W.J."/>
            <person name="Zahm M."/>
            <person name="Cabau C."/>
            <person name="Klopp C."/>
            <person name="Thompson A.W."/>
            <person name="Robinson-Rechavi M."/>
            <person name="Braasch I."/>
            <person name="Lecointre G."/>
            <person name="Bobe J."/>
            <person name="Postlethwait J.H."/>
            <person name="Berthelot C."/>
            <person name="Roest Crollius H."/>
            <person name="Guiguen Y."/>
        </authorList>
    </citation>
    <scope>NUCLEOTIDE SEQUENCE</scope>
    <source>
        <strain evidence="2">NC1722</strain>
    </source>
</reference>
<proteinExistence type="predicted"/>
<sequence length="178" mass="19425">MPTACEAFSRLWRLSLPDSLRFVRREHAAWGKPPALANLVWASVEERPTPRSVASLRSGIWAFVPPGEKRQWEQRGGILSPHLGAAQPLRCQGSARAAGPSRGVVASDWMRLLAAMTLTSCEQVARRLAAAWPQSLAHRGVKGDRASARIAGRPRELRRPRLLNDRPADTAVAPGAFG</sequence>
<feature type="compositionally biased region" description="Basic and acidic residues" evidence="1">
    <location>
        <begin position="143"/>
        <end position="168"/>
    </location>
</feature>
<feature type="region of interest" description="Disordered" evidence="1">
    <location>
        <begin position="143"/>
        <end position="178"/>
    </location>
</feature>
<dbReference type="Proteomes" id="UP001221898">
    <property type="component" value="Unassembled WGS sequence"/>
</dbReference>
<protein>
    <submittedName>
        <fullName evidence="2">Uncharacterized protein</fullName>
    </submittedName>
</protein>
<gene>
    <name evidence="2" type="ORF">AAFF_G00284280</name>
</gene>
<evidence type="ECO:0000256" key="1">
    <source>
        <dbReference type="SAM" id="MobiDB-lite"/>
    </source>
</evidence>
<dbReference type="EMBL" id="JAINUG010000004">
    <property type="protein sequence ID" value="KAJ8417201.1"/>
    <property type="molecule type" value="Genomic_DNA"/>
</dbReference>
<evidence type="ECO:0000313" key="3">
    <source>
        <dbReference type="Proteomes" id="UP001221898"/>
    </source>
</evidence>
<evidence type="ECO:0000313" key="2">
    <source>
        <dbReference type="EMBL" id="KAJ8417201.1"/>
    </source>
</evidence>
<keyword evidence="3" id="KW-1185">Reference proteome</keyword>
<comment type="caution">
    <text evidence="2">The sequence shown here is derived from an EMBL/GenBank/DDBJ whole genome shotgun (WGS) entry which is preliminary data.</text>
</comment>
<accession>A0AAD7TBN7</accession>
<dbReference type="AlphaFoldDB" id="A0AAD7TBN7"/>
<organism evidence="2 3">
    <name type="scientific">Aldrovandia affinis</name>
    <dbReference type="NCBI Taxonomy" id="143900"/>
    <lineage>
        <taxon>Eukaryota</taxon>
        <taxon>Metazoa</taxon>
        <taxon>Chordata</taxon>
        <taxon>Craniata</taxon>
        <taxon>Vertebrata</taxon>
        <taxon>Euteleostomi</taxon>
        <taxon>Actinopterygii</taxon>
        <taxon>Neopterygii</taxon>
        <taxon>Teleostei</taxon>
        <taxon>Notacanthiformes</taxon>
        <taxon>Halosauridae</taxon>
        <taxon>Aldrovandia</taxon>
    </lineage>
</organism>